<proteinExistence type="predicted"/>
<dbReference type="EMBL" id="ML976989">
    <property type="protein sequence ID" value="KAF1957244.1"/>
    <property type="molecule type" value="Genomic_DNA"/>
</dbReference>
<feature type="transmembrane region" description="Helical" evidence="2">
    <location>
        <begin position="80"/>
        <end position="97"/>
    </location>
</feature>
<name>A0A6A5TY35_9PLEO</name>
<dbReference type="PANTHER" id="PTHR31685:SF2">
    <property type="entry name" value="PROTEIN YTP1"/>
    <property type="match status" value="1"/>
</dbReference>
<dbReference type="AlphaFoldDB" id="A0A6A5TY35"/>
<feature type="compositionally biased region" description="Basic and acidic residues" evidence="1">
    <location>
        <begin position="458"/>
        <end position="469"/>
    </location>
</feature>
<evidence type="ECO:0000256" key="3">
    <source>
        <dbReference type="SAM" id="SignalP"/>
    </source>
</evidence>
<evidence type="ECO:0008006" key="8">
    <source>
        <dbReference type="Google" id="ProtNLM"/>
    </source>
</evidence>
<dbReference type="Proteomes" id="UP000800035">
    <property type="component" value="Unassembled WGS sequence"/>
</dbReference>
<keyword evidence="2" id="KW-0472">Membrane</keyword>
<dbReference type="Pfam" id="PF10348">
    <property type="entry name" value="DUF2427"/>
    <property type="match status" value="1"/>
</dbReference>
<evidence type="ECO:0000259" key="4">
    <source>
        <dbReference type="Pfam" id="PF10348"/>
    </source>
</evidence>
<feature type="domain" description="DUF2427" evidence="4">
    <location>
        <begin position="35"/>
        <end position="134"/>
    </location>
</feature>
<feature type="transmembrane region" description="Helical" evidence="2">
    <location>
        <begin position="186"/>
        <end position="209"/>
    </location>
</feature>
<feature type="signal peptide" evidence="3">
    <location>
        <begin position="1"/>
        <end position="27"/>
    </location>
</feature>
<evidence type="ECO:0000313" key="7">
    <source>
        <dbReference type="Proteomes" id="UP000800035"/>
    </source>
</evidence>
<dbReference type="InterPro" id="IPR018827">
    <property type="entry name" value="YTP1_C"/>
</dbReference>
<feature type="transmembrane region" description="Helical" evidence="2">
    <location>
        <begin position="250"/>
        <end position="270"/>
    </location>
</feature>
<feature type="transmembrane region" description="Helical" evidence="2">
    <location>
        <begin position="347"/>
        <end position="365"/>
    </location>
</feature>
<keyword evidence="3" id="KW-0732">Signal</keyword>
<evidence type="ECO:0000259" key="5">
    <source>
        <dbReference type="Pfam" id="PF10355"/>
    </source>
</evidence>
<dbReference type="CDD" id="cd08760">
    <property type="entry name" value="Cyt_b561_FRRS1_like"/>
    <property type="match status" value="1"/>
</dbReference>
<protein>
    <recommendedName>
        <fullName evidence="8">Integral membrane protein-like protein</fullName>
    </recommendedName>
</protein>
<evidence type="ECO:0000256" key="1">
    <source>
        <dbReference type="SAM" id="MobiDB-lite"/>
    </source>
</evidence>
<feature type="region of interest" description="Disordered" evidence="1">
    <location>
        <begin position="446"/>
        <end position="469"/>
    </location>
</feature>
<keyword evidence="7" id="KW-1185">Reference proteome</keyword>
<organism evidence="6 7">
    <name type="scientific">Byssothecium circinans</name>
    <dbReference type="NCBI Taxonomy" id="147558"/>
    <lineage>
        <taxon>Eukaryota</taxon>
        <taxon>Fungi</taxon>
        <taxon>Dikarya</taxon>
        <taxon>Ascomycota</taxon>
        <taxon>Pezizomycotina</taxon>
        <taxon>Dothideomycetes</taxon>
        <taxon>Pleosporomycetidae</taxon>
        <taxon>Pleosporales</taxon>
        <taxon>Massarineae</taxon>
        <taxon>Massarinaceae</taxon>
        <taxon>Byssothecium</taxon>
    </lineage>
</organism>
<sequence>MATSLNRRAPAAAAALLLLSIATVAQAHEHHMDNIPEGDGTSPDPIDSILWIHILIQSLAWGILFPTGMVLGIIRSRWHVPVQTTGSVLAIIGYFLGHKHKGRQFATNAHAQFVPIIMLMLVSQVAMGVYLKLHLEKGIHGKLRKVVVKAHGVVGKMMPVVTWVQFLFGGITALGFCRGEHVGQCAAHFIMGSAFIAYGILLTILLLVGQIWLRKTGRSQEFFDSLVIAAWGCVNTFTEHRWGGPWVRNDLQHTAMGVIWWCAGLVGIWLSRTRDGRPKRNLIPGIVLLLTGWGMSAHPQTLPVSDMVHKVFGWTLMSAGLVRIIEISFVLKDRSYTSLDGSDPNSFQYLTPFLLFASGFLFMGAQEEQMQILADNHVTHVSYVLILYSISFLLFLFTNMLIHLYAVSAWSRSKSDAEAPRANGMSNGHARAERRVRDAEEFELEGLISSDEDAQPLVDKERHAPATRS</sequence>
<evidence type="ECO:0000256" key="2">
    <source>
        <dbReference type="SAM" id="Phobius"/>
    </source>
</evidence>
<accession>A0A6A5TY35</accession>
<keyword evidence="2" id="KW-0812">Transmembrane</keyword>
<dbReference type="Pfam" id="PF10355">
    <property type="entry name" value="Ytp1"/>
    <property type="match status" value="1"/>
</dbReference>
<feature type="chain" id="PRO_5025411157" description="Integral membrane protein-like protein" evidence="3">
    <location>
        <begin position="28"/>
        <end position="469"/>
    </location>
</feature>
<dbReference type="InterPro" id="IPR018825">
    <property type="entry name" value="DUF2427"/>
</dbReference>
<feature type="transmembrane region" description="Helical" evidence="2">
    <location>
        <begin position="221"/>
        <end position="238"/>
    </location>
</feature>
<gene>
    <name evidence="6" type="ORF">CC80DRAFT_592547</name>
</gene>
<dbReference type="OrthoDB" id="4137487at2759"/>
<feature type="transmembrane region" description="Helical" evidence="2">
    <location>
        <begin position="282"/>
        <end position="299"/>
    </location>
</feature>
<evidence type="ECO:0000313" key="6">
    <source>
        <dbReference type="EMBL" id="KAF1957244.1"/>
    </source>
</evidence>
<dbReference type="PANTHER" id="PTHR31685">
    <property type="entry name" value="INTEGRAL MEMBRANE PROTEIN (AFU_ORTHOLOGUE AFUA_6G12730)-RELATED"/>
    <property type="match status" value="1"/>
</dbReference>
<feature type="domain" description="Protein YTP1-like C-terminal" evidence="5">
    <location>
        <begin position="162"/>
        <end position="405"/>
    </location>
</feature>
<feature type="transmembrane region" description="Helical" evidence="2">
    <location>
        <begin position="153"/>
        <end position="174"/>
    </location>
</feature>
<reference evidence="6" key="1">
    <citation type="journal article" date="2020" name="Stud. Mycol.">
        <title>101 Dothideomycetes genomes: a test case for predicting lifestyles and emergence of pathogens.</title>
        <authorList>
            <person name="Haridas S."/>
            <person name="Albert R."/>
            <person name="Binder M."/>
            <person name="Bloem J."/>
            <person name="Labutti K."/>
            <person name="Salamov A."/>
            <person name="Andreopoulos B."/>
            <person name="Baker S."/>
            <person name="Barry K."/>
            <person name="Bills G."/>
            <person name="Bluhm B."/>
            <person name="Cannon C."/>
            <person name="Castanera R."/>
            <person name="Culley D."/>
            <person name="Daum C."/>
            <person name="Ezra D."/>
            <person name="Gonzalez J."/>
            <person name="Henrissat B."/>
            <person name="Kuo A."/>
            <person name="Liang C."/>
            <person name="Lipzen A."/>
            <person name="Lutzoni F."/>
            <person name="Magnuson J."/>
            <person name="Mondo S."/>
            <person name="Nolan M."/>
            <person name="Ohm R."/>
            <person name="Pangilinan J."/>
            <person name="Park H.-J."/>
            <person name="Ramirez L."/>
            <person name="Alfaro M."/>
            <person name="Sun H."/>
            <person name="Tritt A."/>
            <person name="Yoshinaga Y."/>
            <person name="Zwiers L.-H."/>
            <person name="Turgeon B."/>
            <person name="Goodwin S."/>
            <person name="Spatafora J."/>
            <person name="Crous P."/>
            <person name="Grigoriev I."/>
        </authorList>
    </citation>
    <scope>NUCLEOTIDE SEQUENCE</scope>
    <source>
        <strain evidence="6">CBS 675.92</strain>
    </source>
</reference>
<keyword evidence="2" id="KW-1133">Transmembrane helix</keyword>
<feature type="transmembrane region" description="Helical" evidence="2">
    <location>
        <begin position="385"/>
        <end position="406"/>
    </location>
</feature>
<feature type="transmembrane region" description="Helical" evidence="2">
    <location>
        <begin position="51"/>
        <end position="73"/>
    </location>
</feature>
<feature type="transmembrane region" description="Helical" evidence="2">
    <location>
        <begin position="109"/>
        <end position="133"/>
    </location>
</feature>